<dbReference type="Proteomes" id="UP000024332">
    <property type="component" value="Unassembled WGS sequence"/>
</dbReference>
<dbReference type="PANTHER" id="PTHR34301">
    <property type="entry name" value="DNA-BINDING PROTEIN-RELATED"/>
    <property type="match status" value="1"/>
</dbReference>
<dbReference type="InterPro" id="IPR036390">
    <property type="entry name" value="WH_DNA-bd_sf"/>
</dbReference>
<sequence>MGICKIFDPYPKENKEDFFDNDEVLDEIIKLIEGKFWPLLVGPKRTGKTSILKILSKELEGIYVDASGVKTLRGLGNMLLKNSLNLKLKVDLKVISIELTKRPVTAIQELLSNLDSKVIFIDEAQNVASPWFISILSVAYNTSQVKFAFSGSMIGLSKIISGKSKKAKFKGRPIVEVNINPWDDNTSIQFLKEGAKRCSINIAEGEIEDAVRTYRGIPGWLTYYGNFRSLGYPHDRAKQLVLNIARNIIKDEIEEFGEIEKTIIRALTLVERARWGDLKKVTEALLKREINDSSFTHALNQLVNARVVNKKVGDNTYSLIDPLYKEVLSTPY</sequence>
<dbReference type="RefSeq" id="WP_048100753.1">
    <property type="nucleotide sequence ID" value="NZ_JFZT01000068.1"/>
</dbReference>
<dbReference type="GO" id="GO:0005524">
    <property type="term" value="F:ATP binding"/>
    <property type="evidence" value="ECO:0007669"/>
    <property type="project" value="InterPro"/>
</dbReference>
<dbReference type="InterPro" id="IPR027417">
    <property type="entry name" value="P-loop_NTPase"/>
</dbReference>
<dbReference type="SUPFAM" id="SSF46785">
    <property type="entry name" value="Winged helix' DNA-binding domain"/>
    <property type="match status" value="1"/>
</dbReference>
<name>A0A031LH90_9CREN</name>
<dbReference type="Gene3D" id="1.10.8.60">
    <property type="match status" value="1"/>
</dbReference>
<dbReference type="EMBL" id="JFZT01000068">
    <property type="protein sequence ID" value="EZQ01522.1"/>
    <property type="molecule type" value="Genomic_DNA"/>
</dbReference>
<feature type="domain" description="ATPase" evidence="1">
    <location>
        <begin position="18"/>
        <end position="221"/>
    </location>
</feature>
<evidence type="ECO:0000313" key="2">
    <source>
        <dbReference type="EMBL" id="EZQ01522.1"/>
    </source>
</evidence>
<dbReference type="OrthoDB" id="44007at2157"/>
<dbReference type="PANTHER" id="PTHR34301:SF8">
    <property type="entry name" value="ATPASE DOMAIN-CONTAINING PROTEIN"/>
    <property type="match status" value="1"/>
</dbReference>
<gene>
    <name evidence="2" type="ORF">CM19_13010</name>
</gene>
<protein>
    <submittedName>
        <fullName evidence="2">ATPase AAA</fullName>
    </submittedName>
</protein>
<keyword evidence="3" id="KW-1185">Reference proteome</keyword>
<reference evidence="2 3" key="1">
    <citation type="submission" date="2014-03" db="EMBL/GenBank/DDBJ databases">
        <title>Draft genome sequence of the novel thermoacidophilic archaea Acidianus copahuensis ALE1 strain, isolated from Copahue volcanic area in Neuquen Argentina.</title>
        <authorList>
            <person name="Urbieta M.S."/>
            <person name="Rascovan N."/>
            <person name="Castro C."/>
            <person name="Revale S."/>
            <person name="Giaveno M.A."/>
            <person name="Vazquez M.P."/>
            <person name="Donati E.R."/>
        </authorList>
    </citation>
    <scope>NUCLEOTIDE SEQUENCE [LARGE SCALE GENOMIC DNA]</scope>
    <source>
        <strain evidence="2 3">ALE1</strain>
    </source>
</reference>
<evidence type="ECO:0000313" key="3">
    <source>
        <dbReference type="Proteomes" id="UP000024332"/>
    </source>
</evidence>
<proteinExistence type="predicted"/>
<evidence type="ECO:0000259" key="1">
    <source>
        <dbReference type="Pfam" id="PF01637"/>
    </source>
</evidence>
<dbReference type="Pfam" id="PF01637">
    <property type="entry name" value="ATPase_2"/>
    <property type="match status" value="1"/>
</dbReference>
<dbReference type="AlphaFoldDB" id="A0A031LH90"/>
<dbReference type="InterPro" id="IPR036388">
    <property type="entry name" value="WH-like_DNA-bd_sf"/>
</dbReference>
<accession>A0A031LH90</accession>
<dbReference type="Gene3D" id="3.40.50.300">
    <property type="entry name" value="P-loop containing nucleotide triphosphate hydrolases"/>
    <property type="match status" value="1"/>
</dbReference>
<dbReference type="InterPro" id="IPR011579">
    <property type="entry name" value="ATPase_dom"/>
</dbReference>
<dbReference type="Gene3D" id="1.10.10.10">
    <property type="entry name" value="Winged helix-like DNA-binding domain superfamily/Winged helix DNA-binding domain"/>
    <property type="match status" value="1"/>
</dbReference>
<comment type="caution">
    <text evidence="2">The sequence shown here is derived from an EMBL/GenBank/DDBJ whole genome shotgun (WGS) entry which is preliminary data.</text>
</comment>
<dbReference type="SUPFAM" id="SSF52540">
    <property type="entry name" value="P-loop containing nucleoside triphosphate hydrolases"/>
    <property type="match status" value="1"/>
</dbReference>
<organism evidence="2 3">
    <name type="scientific">Candidatus Acidianus copahuensis</name>
    <dbReference type="NCBI Taxonomy" id="1160895"/>
    <lineage>
        <taxon>Archaea</taxon>
        <taxon>Thermoproteota</taxon>
        <taxon>Thermoprotei</taxon>
        <taxon>Sulfolobales</taxon>
        <taxon>Sulfolobaceae</taxon>
        <taxon>Acidianus</taxon>
    </lineage>
</organism>